<keyword evidence="8" id="KW-0812">Transmembrane</keyword>
<dbReference type="SMART" id="SM00304">
    <property type="entry name" value="HAMP"/>
    <property type="match status" value="1"/>
</dbReference>
<evidence type="ECO:0000256" key="6">
    <source>
        <dbReference type="ARBA" id="ARBA00022777"/>
    </source>
</evidence>
<dbReference type="Gene3D" id="6.10.340.10">
    <property type="match status" value="1"/>
</dbReference>
<dbReference type="PROSITE" id="PS50109">
    <property type="entry name" value="HIS_KIN"/>
    <property type="match status" value="1"/>
</dbReference>
<dbReference type="PANTHER" id="PTHR34220">
    <property type="entry name" value="SENSOR HISTIDINE KINASE YPDA"/>
    <property type="match status" value="1"/>
</dbReference>
<dbReference type="GO" id="GO:0016020">
    <property type="term" value="C:membrane"/>
    <property type="evidence" value="ECO:0007669"/>
    <property type="project" value="UniProtKB-SubCell"/>
</dbReference>
<evidence type="ECO:0000313" key="12">
    <source>
        <dbReference type="Proteomes" id="UP000032483"/>
    </source>
</evidence>
<evidence type="ECO:0000256" key="2">
    <source>
        <dbReference type="ARBA" id="ARBA00004370"/>
    </source>
</evidence>
<keyword evidence="8" id="KW-1133">Transmembrane helix</keyword>
<dbReference type="InterPro" id="IPR010559">
    <property type="entry name" value="Sig_transdc_His_kin_internal"/>
</dbReference>
<evidence type="ECO:0000256" key="7">
    <source>
        <dbReference type="ARBA" id="ARBA00023012"/>
    </source>
</evidence>
<keyword evidence="7" id="KW-0902">Two-component regulatory system</keyword>
<dbReference type="SMART" id="SM00387">
    <property type="entry name" value="HATPase_c"/>
    <property type="match status" value="1"/>
</dbReference>
<dbReference type="SUPFAM" id="SSF158472">
    <property type="entry name" value="HAMP domain-like"/>
    <property type="match status" value="1"/>
</dbReference>
<keyword evidence="6" id="KW-0418">Kinase</keyword>
<name>A0A0D8J0P8_9FIRM</name>
<dbReference type="Pfam" id="PF06580">
    <property type="entry name" value="His_kinase"/>
    <property type="match status" value="1"/>
</dbReference>
<dbReference type="PROSITE" id="PS50885">
    <property type="entry name" value="HAMP"/>
    <property type="match status" value="1"/>
</dbReference>
<dbReference type="InterPro" id="IPR004358">
    <property type="entry name" value="Sig_transdc_His_kin-like_C"/>
</dbReference>
<organism evidence="11 12">
    <name type="scientific">Ruthenibacterium lactatiformans</name>
    <dbReference type="NCBI Taxonomy" id="1550024"/>
    <lineage>
        <taxon>Bacteria</taxon>
        <taxon>Bacillati</taxon>
        <taxon>Bacillota</taxon>
        <taxon>Clostridia</taxon>
        <taxon>Eubacteriales</taxon>
        <taxon>Oscillospiraceae</taxon>
        <taxon>Ruthenibacterium</taxon>
    </lineage>
</organism>
<accession>A0A0D8J0P8</accession>
<evidence type="ECO:0000256" key="4">
    <source>
        <dbReference type="ARBA" id="ARBA00022553"/>
    </source>
</evidence>
<keyword evidence="12" id="KW-1185">Reference proteome</keyword>
<dbReference type="RefSeq" id="WP_050004951.1">
    <property type="nucleotide sequence ID" value="NZ_CAUDWH010000020.1"/>
</dbReference>
<protein>
    <recommendedName>
        <fullName evidence="3">histidine kinase</fullName>
        <ecNumber evidence="3">2.7.13.3</ecNumber>
    </recommendedName>
</protein>
<keyword evidence="4" id="KW-0597">Phosphoprotein</keyword>
<evidence type="ECO:0000256" key="3">
    <source>
        <dbReference type="ARBA" id="ARBA00012438"/>
    </source>
</evidence>
<sequence>MRKKASVRRTFYRSFCLLIVLPLVAVAAAGSALLYRKLLADAREMVQMRQEAVSSALTQDVRQASLQLAHFLLSEDSEGLALVDELPASSSRRYETAARLESIFDYYRLTGRRLEALHLYLTDGTSYQLYTGLAVPQNRVKEAAWYRAARQRPGEVCVGVAEPGTLLSGKNRRGDLLLTAALQVEPGYGGSALEVACLYFETDAEEMLESYNSEAGAVRMALALDGAFLAGDEALAPAVERFLGPEGVPGGGMDWGIATQVRNTGLTVVSLVDNRKLMAGYERTLWLCAGAVAAMLGSYALFSVLFLRRIVLPVQHLNEGMERLQQGDFTHKLPPEGHLEMRQLLQRYNDTGDRMQALIEENRLREEQRYAEELKALQSEINPHFLLNTVNTIRFMADLARFDSIRDMAADLMEILRCMLRTPAERYTLADEAKILEAYIHIMEVRYSGSFSFRCAFSPESLACRLPKLLLQPLVENALLHGLEGCEDGEVSLSGRTEDGVLYLSVCDNGVGMGPERLAACLSGPGEGKAGSSIGLANVQRRILLQYGAPYGLWVDSAPGRGTCISITLPAGSGREGGLPCCAQ</sequence>
<evidence type="ECO:0000256" key="8">
    <source>
        <dbReference type="SAM" id="Phobius"/>
    </source>
</evidence>
<dbReference type="GO" id="GO:0000155">
    <property type="term" value="F:phosphorelay sensor kinase activity"/>
    <property type="evidence" value="ECO:0007669"/>
    <property type="project" value="InterPro"/>
</dbReference>
<dbReference type="InterPro" id="IPR005467">
    <property type="entry name" value="His_kinase_dom"/>
</dbReference>
<dbReference type="GeneID" id="42856273"/>
<dbReference type="PANTHER" id="PTHR34220:SF7">
    <property type="entry name" value="SENSOR HISTIDINE KINASE YPDA"/>
    <property type="match status" value="1"/>
</dbReference>
<dbReference type="PRINTS" id="PR00344">
    <property type="entry name" value="BCTRLSENSOR"/>
</dbReference>
<evidence type="ECO:0000259" key="9">
    <source>
        <dbReference type="PROSITE" id="PS50109"/>
    </source>
</evidence>
<evidence type="ECO:0000259" key="10">
    <source>
        <dbReference type="PROSITE" id="PS50885"/>
    </source>
</evidence>
<evidence type="ECO:0000313" key="11">
    <source>
        <dbReference type="EMBL" id="KJF40545.1"/>
    </source>
</evidence>
<dbReference type="Proteomes" id="UP000032483">
    <property type="component" value="Unassembled WGS sequence"/>
</dbReference>
<comment type="caution">
    <text evidence="11">The sequence shown here is derived from an EMBL/GenBank/DDBJ whole genome shotgun (WGS) entry which is preliminary data.</text>
</comment>
<dbReference type="EC" id="2.7.13.3" evidence="3"/>
<proteinExistence type="predicted"/>
<dbReference type="InterPro" id="IPR003594">
    <property type="entry name" value="HATPase_dom"/>
</dbReference>
<dbReference type="Pfam" id="PF00672">
    <property type="entry name" value="HAMP"/>
    <property type="match status" value="1"/>
</dbReference>
<dbReference type="EMBL" id="JXXK01000006">
    <property type="protein sequence ID" value="KJF40545.1"/>
    <property type="molecule type" value="Genomic_DNA"/>
</dbReference>
<evidence type="ECO:0000256" key="1">
    <source>
        <dbReference type="ARBA" id="ARBA00000085"/>
    </source>
</evidence>
<dbReference type="SUPFAM" id="SSF55874">
    <property type="entry name" value="ATPase domain of HSP90 chaperone/DNA topoisomerase II/histidine kinase"/>
    <property type="match status" value="1"/>
</dbReference>
<dbReference type="InterPro" id="IPR036890">
    <property type="entry name" value="HATPase_C_sf"/>
</dbReference>
<feature type="domain" description="Histidine kinase" evidence="9">
    <location>
        <begin position="470"/>
        <end position="573"/>
    </location>
</feature>
<evidence type="ECO:0000256" key="5">
    <source>
        <dbReference type="ARBA" id="ARBA00022679"/>
    </source>
</evidence>
<dbReference type="InterPro" id="IPR003660">
    <property type="entry name" value="HAMP_dom"/>
</dbReference>
<dbReference type="Gene3D" id="3.30.565.10">
    <property type="entry name" value="Histidine kinase-like ATPase, C-terminal domain"/>
    <property type="match status" value="1"/>
</dbReference>
<keyword evidence="5" id="KW-0808">Transferase</keyword>
<dbReference type="InterPro" id="IPR050640">
    <property type="entry name" value="Bact_2-comp_sensor_kinase"/>
</dbReference>
<dbReference type="AlphaFoldDB" id="A0A0D8J0P8"/>
<feature type="transmembrane region" description="Helical" evidence="8">
    <location>
        <begin position="284"/>
        <end position="307"/>
    </location>
</feature>
<keyword evidence="8" id="KW-0472">Membrane</keyword>
<comment type="catalytic activity">
    <reaction evidence="1">
        <text>ATP + protein L-histidine = ADP + protein N-phospho-L-histidine.</text>
        <dbReference type="EC" id="2.7.13.3"/>
    </reaction>
</comment>
<dbReference type="Pfam" id="PF02518">
    <property type="entry name" value="HATPase_c"/>
    <property type="match status" value="1"/>
</dbReference>
<gene>
    <name evidence="11" type="ORF">TQ39_06545</name>
</gene>
<feature type="domain" description="HAMP" evidence="10">
    <location>
        <begin position="308"/>
        <end position="360"/>
    </location>
</feature>
<reference evidence="11" key="1">
    <citation type="submission" date="2015-02" db="EMBL/GenBank/DDBJ databases">
        <title>A novel member of the family Ruminococcaceae isolated from human feces.</title>
        <authorList>
            <person name="Shkoporov A.N."/>
            <person name="Chaplin A.V."/>
            <person name="Motuzova O.V."/>
            <person name="Kafarskaia L.I."/>
            <person name="Khokhlova E.V."/>
            <person name="Efimov B.A."/>
        </authorList>
    </citation>
    <scope>NUCLEOTIDE SEQUENCE [LARGE SCALE GENOMIC DNA]</scope>
    <source>
        <strain evidence="11">585-1</strain>
    </source>
</reference>
<comment type="subcellular location">
    <subcellularLocation>
        <location evidence="2">Membrane</location>
    </subcellularLocation>
</comment>